<dbReference type="PANTHER" id="PTHR11097">
    <property type="entry name" value="EXOSOME COMPLEX EXONUCLEASE RIBOSOMAL RNA PROCESSING PROTEIN"/>
    <property type="match status" value="1"/>
</dbReference>
<evidence type="ECO:0000256" key="7">
    <source>
        <dbReference type="ARBA" id="ARBA00022884"/>
    </source>
</evidence>
<sequence>MSSDMQPSSSSSEFPVDVHRQIDAAGYYKKYLRQNVRPDGRKLRAFRTVSVSDLEGRYTPPNLLEGDGAVISSTRLTLGDTHVYCSVKALPVFCEVIMPPSLGSDDLLSVDIELPKQVQSYIYDANGHSANLNFSIASMLSNVLNSDDLIPKSQFRFEDILKRVTSQSTDAVCKYLSQRNLIWKFEVSIVCEEYDGNLTDSCAMVASFALRKAMLPIVLLDISNTSGSYIIRAIDQKLIESALSGDAEVMKLLHNNRRSIEQQLGIELENDNLVDYLSQNILPGSYVGIPLTITALPFTVTFLRFSEETFFVDPTSEEERLGTSVSVYCLSLSDGSFVTQPLNLTCCPGISSDIYSGLKAVALDVISCISNSDI</sequence>
<dbReference type="GO" id="GO:0035925">
    <property type="term" value="F:mRNA 3'-UTR AU-rich region binding"/>
    <property type="evidence" value="ECO:0007669"/>
    <property type="project" value="TreeGrafter"/>
</dbReference>
<dbReference type="GO" id="GO:0000176">
    <property type="term" value="C:nuclear exosome (RNase complex)"/>
    <property type="evidence" value="ECO:0007669"/>
    <property type="project" value="TreeGrafter"/>
</dbReference>
<dbReference type="Gene3D" id="3.30.230.70">
    <property type="entry name" value="GHMP Kinase, N-terminal domain"/>
    <property type="match status" value="1"/>
</dbReference>
<reference evidence="10" key="2">
    <citation type="journal article" date="2020" name="Data Brief">
        <title>Transcriptome dataset of Babesia bovis life stages within vertebrate and invertebrate hosts.</title>
        <authorList>
            <person name="Ueti M.W."/>
            <person name="Johnson W.C."/>
            <person name="Kappmeyer L.S."/>
            <person name="Herndon D.R."/>
            <person name="Mousel M.R."/>
            <person name="Reif K.E."/>
            <person name="Taus N.S."/>
            <person name="Ifeonu O.O."/>
            <person name="Silva J.C."/>
            <person name="Suarez C.E."/>
            <person name="Brayton K.A."/>
        </authorList>
    </citation>
    <scope>NUCLEOTIDE SEQUENCE [LARGE SCALE GENOMIC DNA]</scope>
</reference>
<reference evidence="10" key="3">
    <citation type="journal article" date="2021" name="Int. J. Parasitol.">
        <title>Comparative analysis of gene expression between Babesia bovis blood stages and kinetes allowed by improved genome annotation.</title>
        <authorList>
            <person name="Ueti M.W."/>
            <person name="Johnson W.C."/>
            <person name="Kappmeyer L.S."/>
            <person name="Herndon D.R."/>
            <person name="Mousel M.R."/>
            <person name="Reif K.E."/>
            <person name="Taus N.S."/>
            <person name="Ifeonu O.O."/>
            <person name="Silva J.C."/>
            <person name="Suarez C.E."/>
            <person name="Brayton K.A."/>
        </authorList>
    </citation>
    <scope>NUCLEOTIDE SEQUENCE [LARGE SCALE GENOMIC DNA]</scope>
</reference>
<evidence type="ECO:0000256" key="1">
    <source>
        <dbReference type="ARBA" id="ARBA00004496"/>
    </source>
</evidence>
<keyword evidence="8" id="KW-0539">Nucleus</keyword>
<dbReference type="GO" id="GO:0071028">
    <property type="term" value="P:nuclear mRNA surveillance"/>
    <property type="evidence" value="ECO:0007669"/>
    <property type="project" value="TreeGrafter"/>
</dbReference>
<dbReference type="Proteomes" id="UP000002173">
    <property type="component" value="Unassembled WGS sequence"/>
</dbReference>
<protein>
    <recommendedName>
        <fullName evidence="11">Ribosomal RNA-processing protein 43</fullName>
    </recommendedName>
</protein>
<dbReference type="InterPro" id="IPR027408">
    <property type="entry name" value="PNPase/RNase_PH_dom_sf"/>
</dbReference>
<evidence type="ECO:0000256" key="5">
    <source>
        <dbReference type="ARBA" id="ARBA00022552"/>
    </source>
</evidence>
<dbReference type="KEGG" id="bbo:BBOV_III007030"/>
<gene>
    <name evidence="9" type="ORF">BBOV_III007030</name>
</gene>
<keyword evidence="7" id="KW-0694">RNA-binding</keyword>
<evidence type="ECO:0000256" key="3">
    <source>
        <dbReference type="ARBA" id="ARBA00006678"/>
    </source>
</evidence>
<dbReference type="SUPFAM" id="SSF55666">
    <property type="entry name" value="Ribonuclease PH domain 2-like"/>
    <property type="match status" value="1"/>
</dbReference>
<dbReference type="VEuPathDB" id="PiroplasmaDB:BBOV_III007030"/>
<dbReference type="STRING" id="5865.A7ANY0"/>
<dbReference type="InterPro" id="IPR050590">
    <property type="entry name" value="Exosome_comp_Rrp42_subfam"/>
</dbReference>
<dbReference type="EMBL" id="AAXT01000001">
    <property type="protein sequence ID" value="EDO08264.1"/>
    <property type="molecule type" value="Genomic_DNA"/>
</dbReference>
<dbReference type="GO" id="GO:0034476">
    <property type="term" value="P:U5 snRNA 3'-end processing"/>
    <property type="evidence" value="ECO:0007669"/>
    <property type="project" value="TreeGrafter"/>
</dbReference>
<evidence type="ECO:0000313" key="10">
    <source>
        <dbReference type="Proteomes" id="UP000002173"/>
    </source>
</evidence>
<comment type="subcellular location">
    <subcellularLocation>
        <location evidence="1">Cytoplasm</location>
    </subcellularLocation>
    <subcellularLocation>
        <location evidence="2">Nucleus</location>
        <location evidence="2">Nucleolus</location>
    </subcellularLocation>
</comment>
<dbReference type="GO" id="GO:0034473">
    <property type="term" value="P:U1 snRNA 3'-end processing"/>
    <property type="evidence" value="ECO:0007669"/>
    <property type="project" value="TreeGrafter"/>
</dbReference>
<dbReference type="RefSeq" id="XP_001611832.1">
    <property type="nucleotide sequence ID" value="XM_001611782.1"/>
</dbReference>
<keyword evidence="4" id="KW-0963">Cytoplasm</keyword>
<dbReference type="SUPFAM" id="SSF54211">
    <property type="entry name" value="Ribosomal protein S5 domain 2-like"/>
    <property type="match status" value="1"/>
</dbReference>
<evidence type="ECO:0000256" key="8">
    <source>
        <dbReference type="ARBA" id="ARBA00023242"/>
    </source>
</evidence>
<dbReference type="GO" id="GO:0000467">
    <property type="term" value="P:exonucleolytic trimming to generate mature 3'-end of 5.8S rRNA from tricistronic rRNA transcript (SSU-rRNA, 5.8S rRNA, LSU-rRNA)"/>
    <property type="evidence" value="ECO:0007669"/>
    <property type="project" value="TreeGrafter"/>
</dbReference>
<keyword evidence="10" id="KW-1185">Reference proteome</keyword>
<dbReference type="eggNOG" id="KOG1613">
    <property type="taxonomic scope" value="Eukaryota"/>
</dbReference>
<dbReference type="GO" id="GO:0071038">
    <property type="term" value="P:TRAMP-dependent tRNA surveillance pathway"/>
    <property type="evidence" value="ECO:0007669"/>
    <property type="project" value="TreeGrafter"/>
</dbReference>
<reference evidence="9 10" key="1">
    <citation type="journal article" date="2007" name="PLoS Pathog.">
        <title>Genome sequence of Babesia bovis and comparative analysis of apicomplexan hemoprotozoa.</title>
        <authorList>
            <person name="Brayton K.A."/>
            <person name="Lau A.O.T."/>
            <person name="Herndon D.R."/>
            <person name="Hannick L."/>
            <person name="Kappmeyer L.S."/>
            <person name="Berens S.J."/>
            <person name="Bidwell S.L."/>
            <person name="Brown W.C."/>
            <person name="Crabtree J."/>
            <person name="Fadrosh D."/>
            <person name="Feldblum T."/>
            <person name="Forberger H.A."/>
            <person name="Haas B.J."/>
            <person name="Howell J.M."/>
            <person name="Khouri H."/>
            <person name="Koo H."/>
            <person name="Mann D.J."/>
            <person name="Norimine J."/>
            <person name="Paulsen I.T."/>
            <person name="Radune D."/>
            <person name="Ren Q."/>
            <person name="Smith R.K. Jr."/>
            <person name="Suarez C.E."/>
            <person name="White O."/>
            <person name="Wortman J.R."/>
            <person name="Knowles D.P. Jr."/>
            <person name="McElwain T.F."/>
            <person name="Nene V.M."/>
        </authorList>
    </citation>
    <scope>NUCLEOTIDE SEQUENCE [LARGE SCALE GENOMIC DNA]</scope>
    <source>
        <strain evidence="9">T2Bo</strain>
    </source>
</reference>
<evidence type="ECO:0000313" key="9">
    <source>
        <dbReference type="EMBL" id="EDO08264.1"/>
    </source>
</evidence>
<evidence type="ECO:0000256" key="4">
    <source>
        <dbReference type="ARBA" id="ARBA00022490"/>
    </source>
</evidence>
<comment type="caution">
    <text evidence="9">The sequence shown here is derived from an EMBL/GenBank/DDBJ whole genome shotgun (WGS) entry which is preliminary data.</text>
</comment>
<dbReference type="GeneID" id="5480083"/>
<evidence type="ECO:0000256" key="2">
    <source>
        <dbReference type="ARBA" id="ARBA00004604"/>
    </source>
</evidence>
<dbReference type="InParanoid" id="A7ANY0"/>
<dbReference type="GO" id="GO:0034475">
    <property type="term" value="P:U4 snRNA 3'-end processing"/>
    <property type="evidence" value="ECO:0007669"/>
    <property type="project" value="TreeGrafter"/>
</dbReference>
<name>A7ANY0_BABBO</name>
<dbReference type="InterPro" id="IPR036345">
    <property type="entry name" value="ExoRNase_PH_dom2_sf"/>
</dbReference>
<organism evidence="9 10">
    <name type="scientific">Babesia bovis</name>
    <dbReference type="NCBI Taxonomy" id="5865"/>
    <lineage>
        <taxon>Eukaryota</taxon>
        <taxon>Sar</taxon>
        <taxon>Alveolata</taxon>
        <taxon>Apicomplexa</taxon>
        <taxon>Aconoidasida</taxon>
        <taxon>Piroplasmida</taxon>
        <taxon>Babesiidae</taxon>
        <taxon>Babesia</taxon>
    </lineage>
</organism>
<comment type="similarity">
    <text evidence="3">Belongs to the RNase PH family.</text>
</comment>
<dbReference type="AlphaFoldDB" id="A7ANY0"/>
<dbReference type="InterPro" id="IPR020568">
    <property type="entry name" value="Ribosomal_Su5_D2-typ_SF"/>
</dbReference>
<dbReference type="GO" id="GO:0071035">
    <property type="term" value="P:nuclear polyadenylation-dependent rRNA catabolic process"/>
    <property type="evidence" value="ECO:0007669"/>
    <property type="project" value="TreeGrafter"/>
</dbReference>
<dbReference type="PANTHER" id="PTHR11097:SF9">
    <property type="entry name" value="EXOSOME COMPLEX COMPONENT RRP43"/>
    <property type="match status" value="1"/>
</dbReference>
<dbReference type="GO" id="GO:0016075">
    <property type="term" value="P:rRNA catabolic process"/>
    <property type="evidence" value="ECO:0007669"/>
    <property type="project" value="TreeGrafter"/>
</dbReference>
<evidence type="ECO:0000256" key="6">
    <source>
        <dbReference type="ARBA" id="ARBA00022835"/>
    </source>
</evidence>
<evidence type="ECO:0008006" key="11">
    <source>
        <dbReference type="Google" id="ProtNLM"/>
    </source>
</evidence>
<keyword evidence="6" id="KW-0271">Exosome</keyword>
<accession>A7ANY0</accession>
<keyword evidence="5" id="KW-0698">rRNA processing</keyword>
<dbReference type="GO" id="GO:0005730">
    <property type="term" value="C:nucleolus"/>
    <property type="evidence" value="ECO:0007669"/>
    <property type="project" value="UniProtKB-SubCell"/>
</dbReference>
<proteinExistence type="inferred from homology"/>
<dbReference type="OMA" id="NGPCINI"/>
<dbReference type="GO" id="GO:0000177">
    <property type="term" value="C:cytoplasmic exosome (RNase complex)"/>
    <property type="evidence" value="ECO:0007669"/>
    <property type="project" value="TreeGrafter"/>
</dbReference>